<dbReference type="EMBL" id="CP053069">
    <property type="protein sequence ID" value="QJR12078.1"/>
    <property type="molecule type" value="Genomic_DNA"/>
</dbReference>
<dbReference type="RefSeq" id="WP_171093961.1">
    <property type="nucleotide sequence ID" value="NZ_CP053069.1"/>
</dbReference>
<evidence type="ECO:0000313" key="3">
    <source>
        <dbReference type="Proteomes" id="UP000501534"/>
    </source>
</evidence>
<accession>A0A6M4GYW5</accession>
<organism evidence="2 3">
    <name type="scientific">Usitatibacter rugosus</name>
    <dbReference type="NCBI Taxonomy" id="2732067"/>
    <lineage>
        <taxon>Bacteria</taxon>
        <taxon>Pseudomonadati</taxon>
        <taxon>Pseudomonadota</taxon>
        <taxon>Betaproteobacteria</taxon>
        <taxon>Nitrosomonadales</taxon>
        <taxon>Usitatibacteraceae</taxon>
        <taxon>Usitatibacter</taxon>
    </lineage>
</organism>
<dbReference type="InterPro" id="IPR018691">
    <property type="entry name" value="DUF2188"/>
</dbReference>
<name>A0A6M4GYW5_9PROT</name>
<proteinExistence type="predicted"/>
<evidence type="ECO:0000256" key="1">
    <source>
        <dbReference type="SAM" id="MobiDB-lite"/>
    </source>
</evidence>
<sequence>MAARPQVAVEPRPDGRWAVQTDKTQRADSLHERKSDAIARGKELAENKHTELLIKNENGQISAKHSYGNDPRGTKG</sequence>
<dbReference type="KEGG" id="uru:DSM104443_03161"/>
<evidence type="ECO:0008006" key="4">
    <source>
        <dbReference type="Google" id="ProtNLM"/>
    </source>
</evidence>
<dbReference type="Proteomes" id="UP000501534">
    <property type="component" value="Chromosome"/>
</dbReference>
<reference evidence="2 3" key="1">
    <citation type="submission" date="2020-04" db="EMBL/GenBank/DDBJ databases">
        <title>Usitatibacter rugosus gen. nov., sp. nov. and Usitatibacter palustris sp. nov., novel members of Usitatibacteraceae fam. nov. within the order Nitrosomonadales isolated from soil.</title>
        <authorList>
            <person name="Huber K.J."/>
            <person name="Neumann-Schaal M."/>
            <person name="Geppert A."/>
            <person name="Luckner M."/>
            <person name="Wanner G."/>
            <person name="Overmann J."/>
        </authorList>
    </citation>
    <scope>NUCLEOTIDE SEQUENCE [LARGE SCALE GENOMIC DNA]</scope>
    <source>
        <strain evidence="2 3">0125_3</strain>
    </source>
</reference>
<gene>
    <name evidence="2" type="ORF">DSM104443_03161</name>
</gene>
<dbReference type="AlphaFoldDB" id="A0A6M4GYW5"/>
<evidence type="ECO:0000313" key="2">
    <source>
        <dbReference type="EMBL" id="QJR12078.1"/>
    </source>
</evidence>
<protein>
    <recommendedName>
        <fullName evidence="4">DUF2188 domain-containing protein</fullName>
    </recommendedName>
</protein>
<dbReference type="Pfam" id="PF09954">
    <property type="entry name" value="DUF2188"/>
    <property type="match status" value="1"/>
</dbReference>
<feature type="compositionally biased region" description="Basic and acidic residues" evidence="1">
    <location>
        <begin position="23"/>
        <end position="54"/>
    </location>
</feature>
<feature type="region of interest" description="Disordered" evidence="1">
    <location>
        <begin position="21"/>
        <end position="76"/>
    </location>
</feature>
<keyword evidence="3" id="KW-1185">Reference proteome</keyword>